<keyword evidence="5" id="KW-1185">Reference proteome</keyword>
<comment type="similarity">
    <text evidence="1">Belongs to the SCO1/2 family.</text>
</comment>
<dbReference type="InterPro" id="IPR003782">
    <property type="entry name" value="SCO1/SenC"/>
</dbReference>
<dbReference type="InterPro" id="IPR013766">
    <property type="entry name" value="Thioredoxin_domain"/>
</dbReference>
<organism evidence="4 5">
    <name type="scientific">Ornithinibacillus salinisoli</name>
    <dbReference type="NCBI Taxonomy" id="1848459"/>
    <lineage>
        <taxon>Bacteria</taxon>
        <taxon>Bacillati</taxon>
        <taxon>Bacillota</taxon>
        <taxon>Bacilli</taxon>
        <taxon>Bacillales</taxon>
        <taxon>Bacillaceae</taxon>
        <taxon>Ornithinibacillus</taxon>
    </lineage>
</organism>
<keyword evidence="2" id="KW-0186">Copper</keyword>
<evidence type="ECO:0000313" key="5">
    <source>
        <dbReference type="Proteomes" id="UP001597383"/>
    </source>
</evidence>
<proteinExistence type="inferred from homology"/>
<dbReference type="PANTHER" id="PTHR12151">
    <property type="entry name" value="ELECTRON TRANSPORT PROTIN SCO1/SENC FAMILY MEMBER"/>
    <property type="match status" value="1"/>
</dbReference>
<protein>
    <submittedName>
        <fullName evidence="4">SCO family protein</fullName>
    </submittedName>
</protein>
<dbReference type="SUPFAM" id="SSF52833">
    <property type="entry name" value="Thioredoxin-like"/>
    <property type="match status" value="1"/>
</dbReference>
<dbReference type="Pfam" id="PF02630">
    <property type="entry name" value="SCO1-SenC"/>
    <property type="match status" value="1"/>
</dbReference>
<gene>
    <name evidence="4" type="ORF">ACFSJF_06665</name>
</gene>
<dbReference type="CDD" id="cd02968">
    <property type="entry name" value="SCO"/>
    <property type="match status" value="1"/>
</dbReference>
<dbReference type="PANTHER" id="PTHR12151:SF25">
    <property type="entry name" value="LINALOOL DEHYDRATASE_ISOMERASE DOMAIN-CONTAINING PROTEIN"/>
    <property type="match status" value="1"/>
</dbReference>
<evidence type="ECO:0000256" key="2">
    <source>
        <dbReference type="ARBA" id="ARBA00023008"/>
    </source>
</evidence>
<dbReference type="PROSITE" id="PS51257">
    <property type="entry name" value="PROKAR_LIPOPROTEIN"/>
    <property type="match status" value="1"/>
</dbReference>
<dbReference type="InterPro" id="IPR036249">
    <property type="entry name" value="Thioredoxin-like_sf"/>
</dbReference>
<sequence length="193" mass="22330">MINRFILATTTIFLFLIVSGCGEKFEPAFSYEIDDFTFTNQDGEEVSKSDFEGKIWIADFIFTSCDEECPQMTYNKQKVERALQEEGIDDIEFVSFSVDPEKDSPEVLKEYGEVRGITFDHWTFLTGYEFETIEQFARDSFKTQADQLTDTDIVHGISFFLVSPEGKAVKKYNGYLLQEEQIDEIVNDIESMR</sequence>
<reference evidence="5" key="1">
    <citation type="journal article" date="2019" name="Int. J. Syst. Evol. Microbiol.">
        <title>The Global Catalogue of Microorganisms (GCM) 10K type strain sequencing project: providing services to taxonomists for standard genome sequencing and annotation.</title>
        <authorList>
            <consortium name="The Broad Institute Genomics Platform"/>
            <consortium name="The Broad Institute Genome Sequencing Center for Infectious Disease"/>
            <person name="Wu L."/>
            <person name="Ma J."/>
        </authorList>
    </citation>
    <scope>NUCLEOTIDE SEQUENCE [LARGE SCALE GENOMIC DNA]</scope>
    <source>
        <strain evidence="5">R28</strain>
    </source>
</reference>
<dbReference type="EMBL" id="JBHUHQ010000013">
    <property type="protein sequence ID" value="MFD2043937.1"/>
    <property type="molecule type" value="Genomic_DNA"/>
</dbReference>
<dbReference type="RefSeq" id="WP_377555512.1">
    <property type="nucleotide sequence ID" value="NZ_JBHUHQ010000013.1"/>
</dbReference>
<accession>A0ABW4VWC1</accession>
<dbReference type="Gene3D" id="3.40.30.10">
    <property type="entry name" value="Glutaredoxin"/>
    <property type="match status" value="1"/>
</dbReference>
<evidence type="ECO:0000259" key="3">
    <source>
        <dbReference type="PROSITE" id="PS51352"/>
    </source>
</evidence>
<evidence type="ECO:0000313" key="4">
    <source>
        <dbReference type="EMBL" id="MFD2043937.1"/>
    </source>
</evidence>
<comment type="caution">
    <text evidence="4">The sequence shown here is derived from an EMBL/GenBank/DDBJ whole genome shotgun (WGS) entry which is preliminary data.</text>
</comment>
<dbReference type="PROSITE" id="PS51352">
    <property type="entry name" value="THIOREDOXIN_2"/>
    <property type="match status" value="1"/>
</dbReference>
<evidence type="ECO:0000256" key="1">
    <source>
        <dbReference type="ARBA" id="ARBA00010996"/>
    </source>
</evidence>
<name>A0ABW4VWC1_9BACI</name>
<feature type="domain" description="Thioredoxin" evidence="3">
    <location>
        <begin position="27"/>
        <end position="193"/>
    </location>
</feature>
<dbReference type="Proteomes" id="UP001597383">
    <property type="component" value="Unassembled WGS sequence"/>
</dbReference>